<name>X1C2P9_9ZZZZ</name>
<organism evidence="1">
    <name type="scientific">marine sediment metagenome</name>
    <dbReference type="NCBI Taxonomy" id="412755"/>
    <lineage>
        <taxon>unclassified sequences</taxon>
        <taxon>metagenomes</taxon>
        <taxon>ecological metagenomes</taxon>
    </lineage>
</organism>
<dbReference type="SUPFAM" id="SSF51726">
    <property type="entry name" value="UROD/MetE-like"/>
    <property type="match status" value="1"/>
</dbReference>
<dbReference type="InterPro" id="IPR038071">
    <property type="entry name" value="UROD/MetE-like_sf"/>
</dbReference>
<dbReference type="EMBL" id="BART01020220">
    <property type="protein sequence ID" value="GAH01557.1"/>
    <property type="molecule type" value="Genomic_DNA"/>
</dbReference>
<proteinExistence type="predicted"/>
<evidence type="ECO:0000313" key="1">
    <source>
        <dbReference type="EMBL" id="GAH01557.1"/>
    </source>
</evidence>
<protein>
    <recommendedName>
        <fullName evidence="2">Uroporphyrinogen decarboxylase (URO-D) domain-containing protein</fullName>
    </recommendedName>
</protein>
<evidence type="ECO:0008006" key="2">
    <source>
        <dbReference type="Google" id="ProtNLM"/>
    </source>
</evidence>
<gene>
    <name evidence="1" type="ORF">S01H4_37605</name>
</gene>
<reference evidence="1" key="1">
    <citation type="journal article" date="2014" name="Front. Microbiol.">
        <title>High frequency of phylogenetically diverse reductive dehalogenase-homologous genes in deep subseafloor sedimentary metagenomes.</title>
        <authorList>
            <person name="Kawai M."/>
            <person name="Futagami T."/>
            <person name="Toyoda A."/>
            <person name="Takaki Y."/>
            <person name="Nishi S."/>
            <person name="Hori S."/>
            <person name="Arai W."/>
            <person name="Tsubouchi T."/>
            <person name="Morono Y."/>
            <person name="Uchiyama I."/>
            <person name="Ito T."/>
            <person name="Fujiyama A."/>
            <person name="Inagaki F."/>
            <person name="Takami H."/>
        </authorList>
    </citation>
    <scope>NUCLEOTIDE SEQUENCE</scope>
    <source>
        <strain evidence="1">Expedition CK06-06</strain>
    </source>
</reference>
<dbReference type="AlphaFoldDB" id="X1C2P9"/>
<accession>X1C2P9</accession>
<dbReference type="Gene3D" id="3.20.20.210">
    <property type="match status" value="1"/>
</dbReference>
<comment type="caution">
    <text evidence="1">The sequence shown here is derived from an EMBL/GenBank/DDBJ whole genome shotgun (WGS) entry which is preliminary data.</text>
</comment>
<sequence length="89" mass="10049">MQPSAMDIQYLAREFGNELSFYGGIDVQQFLQREAPQTVDKEIKNLIKTLSRPDGGYIPAPTNALLSDLPLENIKVALIALRKYSTEHR</sequence>